<evidence type="ECO:0000313" key="6">
    <source>
        <dbReference type="Proteomes" id="UP000321224"/>
    </source>
</evidence>
<evidence type="ECO:0000256" key="1">
    <source>
        <dbReference type="SAM" id="Coils"/>
    </source>
</evidence>
<organism evidence="3 6">
    <name type="scientific">Myxococcus virescens</name>
    <dbReference type="NCBI Taxonomy" id="83456"/>
    <lineage>
        <taxon>Bacteria</taxon>
        <taxon>Pseudomonadati</taxon>
        <taxon>Myxococcota</taxon>
        <taxon>Myxococcia</taxon>
        <taxon>Myxococcales</taxon>
        <taxon>Cystobacterineae</taxon>
        <taxon>Myxococcaceae</taxon>
        <taxon>Myxococcus</taxon>
    </lineage>
</organism>
<reference evidence="4 5" key="1">
    <citation type="submission" date="2016-10" db="EMBL/GenBank/DDBJ databases">
        <authorList>
            <person name="Varghese N."/>
            <person name="Submissions S."/>
        </authorList>
    </citation>
    <scope>NUCLEOTIDE SEQUENCE [LARGE SCALE GENOMIC DNA]</scope>
    <source>
        <strain evidence="4 5">DSM 2260</strain>
    </source>
</reference>
<evidence type="ECO:0000256" key="2">
    <source>
        <dbReference type="SAM" id="Phobius"/>
    </source>
</evidence>
<dbReference type="InterPro" id="IPR007445">
    <property type="entry name" value="PilO"/>
</dbReference>
<keyword evidence="2" id="KW-0472">Membrane</keyword>
<protein>
    <submittedName>
        <fullName evidence="3 4">Pilus assembly protein PilO</fullName>
    </submittedName>
</protein>
<dbReference type="EMBL" id="BJVY01000011">
    <property type="protein sequence ID" value="GEL70626.1"/>
    <property type="molecule type" value="Genomic_DNA"/>
</dbReference>
<dbReference type="Pfam" id="PF04350">
    <property type="entry name" value="PilO"/>
    <property type="match status" value="1"/>
</dbReference>
<dbReference type="PANTHER" id="PTHR39555">
    <property type="entry name" value="FIMBRIAL ASSEMBLY PROTEIN PILO-LIKE PROTEIN-RELATED"/>
    <property type="match status" value="1"/>
</dbReference>
<dbReference type="Proteomes" id="UP000198717">
    <property type="component" value="Unassembled WGS sequence"/>
</dbReference>
<dbReference type="RefSeq" id="WP_090490330.1">
    <property type="nucleotide sequence ID" value="NZ_BJVY01000011.1"/>
</dbReference>
<reference evidence="3 6" key="2">
    <citation type="submission" date="2019-07" db="EMBL/GenBank/DDBJ databases">
        <title>Whole genome shotgun sequence of Myxococcus virescens NBRC 100334.</title>
        <authorList>
            <person name="Hosoyama A."/>
            <person name="Uohara A."/>
            <person name="Ohji S."/>
            <person name="Ichikawa N."/>
        </authorList>
    </citation>
    <scope>NUCLEOTIDE SEQUENCE [LARGE SCALE GENOMIC DNA]</scope>
    <source>
        <strain evidence="3 6">NBRC 100334</strain>
    </source>
</reference>
<gene>
    <name evidence="3" type="primary">pilO</name>
    <name evidence="3" type="ORF">MVI01_24100</name>
    <name evidence="4" type="ORF">SAMN04488504_104423</name>
</gene>
<name>A0A511HAP6_9BACT</name>
<keyword evidence="5" id="KW-1185">Reference proteome</keyword>
<feature type="coiled-coil region" evidence="1">
    <location>
        <begin position="50"/>
        <end position="87"/>
    </location>
</feature>
<evidence type="ECO:0000313" key="4">
    <source>
        <dbReference type="EMBL" id="SDE14534.1"/>
    </source>
</evidence>
<comment type="caution">
    <text evidence="3">The sequence shown here is derived from an EMBL/GenBank/DDBJ whole genome shotgun (WGS) entry which is preliminary data.</text>
</comment>
<dbReference type="InterPro" id="IPR014717">
    <property type="entry name" value="Transl_elong_EF1B/ribsomal_bS6"/>
</dbReference>
<evidence type="ECO:0000313" key="5">
    <source>
        <dbReference type="Proteomes" id="UP000198717"/>
    </source>
</evidence>
<feature type="transmembrane region" description="Helical" evidence="2">
    <location>
        <begin position="14"/>
        <end position="36"/>
    </location>
</feature>
<dbReference type="PANTHER" id="PTHR39555:SF1">
    <property type="entry name" value="TYPE IV PILUS INNER MEMBRANE COMPONENT PILO"/>
    <property type="match status" value="1"/>
</dbReference>
<sequence length="208" mass="23185">MDKYLDQFVKAPPAIKFGGLAAAVVVLTVVNFFMVIQPTEEAIEGTIAQRRKLDMELADKSEIAQNLNERRREMDVLEQKLSEALTELPEQRDIEELLAQINDIGKKSGLEIASVTPDKESIGGGEFFARIPIKMTVSGNYHEIALFLQEMANMRRIVNVNNIKLGTATLKNEKVVLQSSFLATTFRFVDQKSVAAEDAKTKNAKAKK</sequence>
<dbReference type="GO" id="GO:0043107">
    <property type="term" value="P:type IV pilus-dependent motility"/>
    <property type="evidence" value="ECO:0007669"/>
    <property type="project" value="InterPro"/>
</dbReference>
<proteinExistence type="predicted"/>
<dbReference type="AlphaFoldDB" id="A0A511HAP6"/>
<dbReference type="EMBL" id="FNAJ01000004">
    <property type="protein sequence ID" value="SDE14534.1"/>
    <property type="molecule type" value="Genomic_DNA"/>
</dbReference>
<keyword evidence="2" id="KW-1133">Transmembrane helix</keyword>
<dbReference type="Gene3D" id="3.30.70.60">
    <property type="match status" value="1"/>
</dbReference>
<dbReference type="Proteomes" id="UP000321224">
    <property type="component" value="Unassembled WGS sequence"/>
</dbReference>
<keyword evidence="1" id="KW-0175">Coiled coil</keyword>
<accession>A0A511HAP6</accession>
<dbReference type="GO" id="GO:0043683">
    <property type="term" value="P:type IV pilus assembly"/>
    <property type="evidence" value="ECO:0007669"/>
    <property type="project" value="InterPro"/>
</dbReference>
<keyword evidence="2" id="KW-0812">Transmembrane</keyword>
<evidence type="ECO:0000313" key="3">
    <source>
        <dbReference type="EMBL" id="GEL70626.1"/>
    </source>
</evidence>